<sequence length="113" mass="12895">MEFALEKIMAISQEGIVKEYCNWFQILFDQVKNLEEMSEFYAIYIFICGLEPGIRKIFAKWHQYSCTKSLPVSRSTSYNLVFLPDDGFGAAMALVKTDVGDNITVSTLPFPSF</sequence>
<protein>
    <recommendedName>
        <fullName evidence="3">Retrotransposon gag domain-containing protein</fullName>
    </recommendedName>
</protein>
<dbReference type="EMBL" id="CM007906">
    <property type="protein sequence ID" value="OTF86976.1"/>
    <property type="molecule type" value="Genomic_DNA"/>
</dbReference>
<dbReference type="Proteomes" id="UP000215914">
    <property type="component" value="Chromosome 17"/>
</dbReference>
<reference evidence="2" key="1">
    <citation type="journal article" date="2017" name="Nature">
        <title>The sunflower genome provides insights into oil metabolism, flowering and Asterid evolution.</title>
        <authorList>
            <person name="Badouin H."/>
            <person name="Gouzy J."/>
            <person name="Grassa C.J."/>
            <person name="Murat F."/>
            <person name="Staton S.E."/>
            <person name="Cottret L."/>
            <person name="Lelandais-Briere C."/>
            <person name="Owens G.L."/>
            <person name="Carrere S."/>
            <person name="Mayjonade B."/>
            <person name="Legrand L."/>
            <person name="Gill N."/>
            <person name="Kane N.C."/>
            <person name="Bowers J.E."/>
            <person name="Hubner S."/>
            <person name="Bellec A."/>
            <person name="Berard A."/>
            <person name="Berges H."/>
            <person name="Blanchet N."/>
            <person name="Boniface M.C."/>
            <person name="Brunel D."/>
            <person name="Catrice O."/>
            <person name="Chaidir N."/>
            <person name="Claudel C."/>
            <person name="Donnadieu C."/>
            <person name="Faraut T."/>
            <person name="Fievet G."/>
            <person name="Helmstetter N."/>
            <person name="King M."/>
            <person name="Knapp S.J."/>
            <person name="Lai Z."/>
            <person name="Le Paslier M.C."/>
            <person name="Lippi Y."/>
            <person name="Lorenzon L."/>
            <person name="Mandel J.R."/>
            <person name="Marage G."/>
            <person name="Marchand G."/>
            <person name="Marquand E."/>
            <person name="Bret-Mestries E."/>
            <person name="Morien E."/>
            <person name="Nambeesan S."/>
            <person name="Nguyen T."/>
            <person name="Pegot-Espagnet P."/>
            <person name="Pouilly N."/>
            <person name="Raftis F."/>
            <person name="Sallet E."/>
            <person name="Schiex T."/>
            <person name="Thomas J."/>
            <person name="Vandecasteele C."/>
            <person name="Vares D."/>
            <person name="Vear F."/>
            <person name="Vautrin S."/>
            <person name="Crespi M."/>
            <person name="Mangin B."/>
            <person name="Burke J.M."/>
            <person name="Salse J."/>
            <person name="Munos S."/>
            <person name="Vincourt P."/>
            <person name="Rieseberg L.H."/>
            <person name="Langlade N.B."/>
        </authorList>
    </citation>
    <scope>NUCLEOTIDE SEQUENCE [LARGE SCALE GENOMIC DNA]</scope>
    <source>
        <strain evidence="2">cv. SF193</strain>
    </source>
</reference>
<accession>A0A251RRK1</accession>
<organism evidence="1 2">
    <name type="scientific">Helianthus annuus</name>
    <name type="common">Common sunflower</name>
    <dbReference type="NCBI Taxonomy" id="4232"/>
    <lineage>
        <taxon>Eukaryota</taxon>
        <taxon>Viridiplantae</taxon>
        <taxon>Streptophyta</taxon>
        <taxon>Embryophyta</taxon>
        <taxon>Tracheophyta</taxon>
        <taxon>Spermatophyta</taxon>
        <taxon>Magnoliopsida</taxon>
        <taxon>eudicotyledons</taxon>
        <taxon>Gunneridae</taxon>
        <taxon>Pentapetalae</taxon>
        <taxon>asterids</taxon>
        <taxon>campanulids</taxon>
        <taxon>Asterales</taxon>
        <taxon>Asteraceae</taxon>
        <taxon>Asteroideae</taxon>
        <taxon>Heliantheae alliance</taxon>
        <taxon>Heliantheae</taxon>
        <taxon>Helianthus</taxon>
    </lineage>
</organism>
<dbReference type="InParanoid" id="A0A251RRK1"/>
<gene>
    <name evidence="1" type="ORF">HannXRQ_Chr17g0556681</name>
</gene>
<keyword evidence="2" id="KW-1185">Reference proteome</keyword>
<evidence type="ECO:0008006" key="3">
    <source>
        <dbReference type="Google" id="ProtNLM"/>
    </source>
</evidence>
<name>A0A251RRK1_HELAN</name>
<proteinExistence type="predicted"/>
<dbReference type="AlphaFoldDB" id="A0A251RRK1"/>
<evidence type="ECO:0000313" key="2">
    <source>
        <dbReference type="Proteomes" id="UP000215914"/>
    </source>
</evidence>
<evidence type="ECO:0000313" key="1">
    <source>
        <dbReference type="EMBL" id="OTF86976.1"/>
    </source>
</evidence>